<proteinExistence type="inferred from homology"/>
<evidence type="ECO:0000256" key="1">
    <source>
        <dbReference type="ARBA" id="ARBA00009947"/>
    </source>
</evidence>
<dbReference type="PROSITE" id="PS50858">
    <property type="entry name" value="BSD"/>
    <property type="match status" value="1"/>
</dbReference>
<sequence length="369" mass="42007">MSDEGRALEDLISLPTIPREAGRKIAQLEQEFVRAEIEQLRKQIPALRPLYAKRNELAASKELQEADFWPRVFANAPQEVDEYILATDAAVIGQCLRNLTVERFEVDDQGNGGDPRSVRFVFEFASGDENPYFSNTKLVKEFYYRKSVTKTEKGKRRVWDGYVSAPVRINWKKDQDLTKGLLDATCDLYEAEQKDTKVNRVKLPEYEKLVKKLEQVEAEAFAGDEDDEADDDSGLAASSPAGVSFFAWFGFRGGNATAEQSVAAEKEELERWQKIEKGEKVEDDDDDDEEDEDEDDDYDEEEDSLEAAEVFPDGEEVAIALAEELWPNALKLYVQSYEDIDDFDDEMDIESIDEDEEEADLPPSKKVKT</sequence>
<dbReference type="OrthoDB" id="19419at2759"/>
<dbReference type="SUPFAM" id="SSF143113">
    <property type="entry name" value="NAP-like"/>
    <property type="match status" value="1"/>
</dbReference>
<dbReference type="InterPro" id="IPR037231">
    <property type="entry name" value="NAP-like_sf"/>
</dbReference>
<dbReference type="AlphaFoldDB" id="A0A7H8RAY3"/>
<dbReference type="GO" id="GO:0005634">
    <property type="term" value="C:nucleus"/>
    <property type="evidence" value="ECO:0007669"/>
    <property type="project" value="InterPro"/>
</dbReference>
<dbReference type="GO" id="GO:0006334">
    <property type="term" value="P:nucleosome assembly"/>
    <property type="evidence" value="ECO:0007669"/>
    <property type="project" value="InterPro"/>
</dbReference>
<feature type="compositionally biased region" description="Acidic residues" evidence="3">
    <location>
        <begin position="281"/>
        <end position="314"/>
    </location>
</feature>
<organism evidence="5 6">
    <name type="scientific">Talaromyces rugulosus</name>
    <name type="common">Penicillium rugulosum</name>
    <dbReference type="NCBI Taxonomy" id="121627"/>
    <lineage>
        <taxon>Eukaryota</taxon>
        <taxon>Fungi</taxon>
        <taxon>Dikarya</taxon>
        <taxon>Ascomycota</taxon>
        <taxon>Pezizomycotina</taxon>
        <taxon>Eurotiomycetes</taxon>
        <taxon>Eurotiomycetidae</taxon>
        <taxon>Eurotiales</taxon>
        <taxon>Trichocomaceae</taxon>
        <taxon>Talaromyces</taxon>
        <taxon>Talaromyces sect. Islandici</taxon>
    </lineage>
</organism>
<comment type="similarity">
    <text evidence="1 2">Belongs to the nucleosome assembly protein (NAP) family.</text>
</comment>
<reference evidence="6" key="1">
    <citation type="submission" date="2020-06" db="EMBL/GenBank/DDBJ databases">
        <title>A chromosome-scale genome assembly of Talaromyces rugulosus W13939.</title>
        <authorList>
            <person name="Wang B."/>
            <person name="Guo L."/>
            <person name="Ye K."/>
            <person name="Wang L."/>
        </authorList>
    </citation>
    <scope>NUCLEOTIDE SEQUENCE [LARGE SCALE GENOMIC DNA]</scope>
    <source>
        <strain evidence="6">W13939</strain>
    </source>
</reference>
<dbReference type="RefSeq" id="XP_035349793.1">
    <property type="nucleotide sequence ID" value="XM_035493900.1"/>
</dbReference>
<feature type="region of interest" description="Disordered" evidence="3">
    <location>
        <begin position="344"/>
        <end position="369"/>
    </location>
</feature>
<dbReference type="Pfam" id="PF00956">
    <property type="entry name" value="NAP"/>
    <property type="match status" value="1"/>
</dbReference>
<dbReference type="InterPro" id="IPR002164">
    <property type="entry name" value="NAP_family"/>
</dbReference>
<evidence type="ECO:0000313" key="5">
    <source>
        <dbReference type="EMBL" id="QKX63619.1"/>
    </source>
</evidence>
<dbReference type="EMBL" id="CP055903">
    <property type="protein sequence ID" value="QKX63619.1"/>
    <property type="molecule type" value="Genomic_DNA"/>
</dbReference>
<accession>A0A7H8RAY3</accession>
<evidence type="ECO:0000256" key="2">
    <source>
        <dbReference type="RuleBase" id="RU003876"/>
    </source>
</evidence>
<evidence type="ECO:0000259" key="4">
    <source>
        <dbReference type="PROSITE" id="PS50858"/>
    </source>
</evidence>
<dbReference type="Proteomes" id="UP000509510">
    <property type="component" value="Chromosome VI"/>
</dbReference>
<evidence type="ECO:0000313" key="6">
    <source>
        <dbReference type="Proteomes" id="UP000509510"/>
    </source>
</evidence>
<feature type="region of interest" description="Disordered" evidence="3">
    <location>
        <begin position="273"/>
        <end position="314"/>
    </location>
</feature>
<feature type="domain" description="BSD" evidence="4">
    <location>
        <begin position="24"/>
        <end position="73"/>
    </location>
</feature>
<feature type="compositionally biased region" description="Acidic residues" evidence="3">
    <location>
        <begin position="344"/>
        <end position="360"/>
    </location>
</feature>
<gene>
    <name evidence="5" type="ORF">TRUGW13939_10790</name>
</gene>
<dbReference type="PANTHER" id="PTHR11875">
    <property type="entry name" value="TESTIS-SPECIFIC Y-ENCODED PROTEIN"/>
    <property type="match status" value="1"/>
</dbReference>
<name>A0A7H8RAY3_TALRU</name>
<protein>
    <recommendedName>
        <fullName evidence="4">BSD domain-containing protein</fullName>
    </recommendedName>
</protein>
<keyword evidence="6" id="KW-1185">Reference proteome</keyword>
<dbReference type="InterPro" id="IPR005607">
    <property type="entry name" value="BSD_dom"/>
</dbReference>
<evidence type="ECO:0000256" key="3">
    <source>
        <dbReference type="SAM" id="MobiDB-lite"/>
    </source>
</evidence>
<dbReference type="KEGG" id="trg:TRUGW13939_10790"/>
<dbReference type="GeneID" id="55998269"/>
<dbReference type="Gene3D" id="3.30.1120.90">
    <property type="entry name" value="Nucleosome assembly protein"/>
    <property type="match status" value="1"/>
</dbReference>